<reference evidence="1" key="1">
    <citation type="journal article" date="2014" name="Front. Microbiol.">
        <title>High frequency of phylogenetically diverse reductive dehalogenase-homologous genes in deep subseafloor sedimentary metagenomes.</title>
        <authorList>
            <person name="Kawai M."/>
            <person name="Futagami T."/>
            <person name="Toyoda A."/>
            <person name="Takaki Y."/>
            <person name="Nishi S."/>
            <person name="Hori S."/>
            <person name="Arai W."/>
            <person name="Tsubouchi T."/>
            <person name="Morono Y."/>
            <person name="Uchiyama I."/>
            <person name="Ito T."/>
            <person name="Fujiyama A."/>
            <person name="Inagaki F."/>
            <person name="Takami H."/>
        </authorList>
    </citation>
    <scope>NUCLEOTIDE SEQUENCE</scope>
    <source>
        <strain evidence="1">Expedition CK06-06</strain>
    </source>
</reference>
<feature type="non-terminal residue" evidence="1">
    <location>
        <position position="238"/>
    </location>
</feature>
<organism evidence="1">
    <name type="scientific">marine sediment metagenome</name>
    <dbReference type="NCBI Taxonomy" id="412755"/>
    <lineage>
        <taxon>unclassified sequences</taxon>
        <taxon>metagenomes</taxon>
        <taxon>ecological metagenomes</taxon>
    </lineage>
</organism>
<dbReference type="PANTHER" id="PTHR47691">
    <property type="entry name" value="REGULATOR-RELATED"/>
    <property type="match status" value="1"/>
</dbReference>
<comment type="caution">
    <text evidence="1">The sequence shown here is derived from an EMBL/GenBank/DDBJ whole genome shotgun (WGS) entry which is preliminary data.</text>
</comment>
<feature type="non-terminal residue" evidence="1">
    <location>
        <position position="1"/>
    </location>
</feature>
<dbReference type="AlphaFoldDB" id="X1PDU1"/>
<gene>
    <name evidence="1" type="ORF">S06H3_54847</name>
</gene>
<dbReference type="EMBL" id="BARV01035117">
    <property type="protein sequence ID" value="GAI53993.1"/>
    <property type="molecule type" value="Genomic_DNA"/>
</dbReference>
<evidence type="ECO:0008006" key="2">
    <source>
        <dbReference type="Google" id="ProtNLM"/>
    </source>
</evidence>
<evidence type="ECO:0000313" key="1">
    <source>
        <dbReference type="EMBL" id="GAI53993.1"/>
    </source>
</evidence>
<sequence length="238" mass="26851">ACTLNIRERANQQLFDSLKEHFHRKELLLLLDNFEHIISAEMQVRKLLATCHQVKVLVTSREALHLRGERVVAVPPLKLPHREHNRFPPLEELTQYEAVRLFIERAIAAKQDFMVNNDTAPALAEICIHLDGIPLAIELAAARITLLPLPAILKRLSHRLKILTSGAHDLPQRHKTLRATIDWSYDLLANTIQRLFRILAVFSGGFTIEAAEAVCPGLLKDCPDILAGIETLLDKSLL</sequence>
<dbReference type="InterPro" id="IPR027417">
    <property type="entry name" value="P-loop_NTPase"/>
</dbReference>
<protein>
    <recommendedName>
        <fullName evidence="2">NB-ARC domain-containing protein</fullName>
    </recommendedName>
</protein>
<name>X1PDU1_9ZZZZ</name>
<accession>X1PDU1</accession>
<dbReference type="SUPFAM" id="SSF52540">
    <property type="entry name" value="P-loop containing nucleoside triphosphate hydrolases"/>
    <property type="match status" value="1"/>
</dbReference>
<dbReference type="PANTHER" id="PTHR47691:SF3">
    <property type="entry name" value="HTH-TYPE TRANSCRIPTIONAL REGULATOR RV0890C-RELATED"/>
    <property type="match status" value="1"/>
</dbReference>
<proteinExistence type="predicted"/>